<evidence type="ECO:0000256" key="2">
    <source>
        <dbReference type="SAM" id="MobiDB-lite"/>
    </source>
</evidence>
<feature type="region of interest" description="Disordered" evidence="2">
    <location>
        <begin position="16"/>
        <end position="36"/>
    </location>
</feature>
<feature type="compositionally biased region" description="Basic and acidic residues" evidence="2">
    <location>
        <begin position="256"/>
        <end position="265"/>
    </location>
</feature>
<feature type="coiled-coil region" evidence="1">
    <location>
        <begin position="57"/>
        <end position="91"/>
    </location>
</feature>
<protein>
    <submittedName>
        <fullName evidence="3">Uncharacterized protein</fullName>
    </submittedName>
</protein>
<organism evidence="3 4">
    <name type="scientific">Ectocarpus siliculosus</name>
    <name type="common">Brown alga</name>
    <name type="synonym">Conferva siliculosa</name>
    <dbReference type="NCBI Taxonomy" id="2880"/>
    <lineage>
        <taxon>Eukaryota</taxon>
        <taxon>Sar</taxon>
        <taxon>Stramenopiles</taxon>
        <taxon>Ochrophyta</taxon>
        <taxon>PX clade</taxon>
        <taxon>Phaeophyceae</taxon>
        <taxon>Ectocarpales</taxon>
        <taxon>Ectocarpaceae</taxon>
        <taxon>Ectocarpus</taxon>
    </lineage>
</organism>
<feature type="region of interest" description="Disordered" evidence="2">
    <location>
        <begin position="191"/>
        <end position="230"/>
    </location>
</feature>
<dbReference type="EMBL" id="FN649760">
    <property type="protein sequence ID" value="CBN79995.1"/>
    <property type="molecule type" value="Genomic_DNA"/>
</dbReference>
<reference evidence="3 4" key="1">
    <citation type="journal article" date="2010" name="Nature">
        <title>The Ectocarpus genome and the independent evolution of multicellularity in brown algae.</title>
        <authorList>
            <person name="Cock J.M."/>
            <person name="Sterck L."/>
            <person name="Rouze P."/>
            <person name="Scornet D."/>
            <person name="Allen A.E."/>
            <person name="Amoutzias G."/>
            <person name="Anthouard V."/>
            <person name="Artiguenave F."/>
            <person name="Aury J.M."/>
            <person name="Badger J.H."/>
            <person name="Beszteri B."/>
            <person name="Billiau K."/>
            <person name="Bonnet E."/>
            <person name="Bothwell J.H."/>
            <person name="Bowler C."/>
            <person name="Boyen C."/>
            <person name="Brownlee C."/>
            <person name="Carrano C.J."/>
            <person name="Charrier B."/>
            <person name="Cho G.Y."/>
            <person name="Coelho S.M."/>
            <person name="Collen J."/>
            <person name="Corre E."/>
            <person name="Da Silva C."/>
            <person name="Delage L."/>
            <person name="Delaroque N."/>
            <person name="Dittami S.M."/>
            <person name="Doulbeau S."/>
            <person name="Elias M."/>
            <person name="Farnham G."/>
            <person name="Gachon C.M."/>
            <person name="Gschloessl B."/>
            <person name="Heesch S."/>
            <person name="Jabbari K."/>
            <person name="Jubin C."/>
            <person name="Kawai H."/>
            <person name="Kimura K."/>
            <person name="Kloareg B."/>
            <person name="Kupper F.C."/>
            <person name="Lang D."/>
            <person name="Le Bail A."/>
            <person name="Leblanc C."/>
            <person name="Lerouge P."/>
            <person name="Lohr M."/>
            <person name="Lopez P.J."/>
            <person name="Martens C."/>
            <person name="Maumus F."/>
            <person name="Michel G."/>
            <person name="Miranda-Saavedra D."/>
            <person name="Morales J."/>
            <person name="Moreau H."/>
            <person name="Motomura T."/>
            <person name="Nagasato C."/>
            <person name="Napoli C.A."/>
            <person name="Nelson D.R."/>
            <person name="Nyvall-Collen P."/>
            <person name="Peters A.F."/>
            <person name="Pommier C."/>
            <person name="Potin P."/>
            <person name="Poulain J."/>
            <person name="Quesneville H."/>
            <person name="Read B."/>
            <person name="Rensing S.A."/>
            <person name="Ritter A."/>
            <person name="Rousvoal S."/>
            <person name="Samanta M."/>
            <person name="Samson G."/>
            <person name="Schroeder D.C."/>
            <person name="Segurens B."/>
            <person name="Strittmatter M."/>
            <person name="Tonon T."/>
            <person name="Tregear J.W."/>
            <person name="Valentin K."/>
            <person name="von Dassow P."/>
            <person name="Yamagishi T."/>
            <person name="Van de Peer Y."/>
            <person name="Wincker P."/>
        </authorList>
    </citation>
    <scope>NUCLEOTIDE SEQUENCE [LARGE SCALE GENOMIC DNA]</scope>
    <source>
        <strain evidence="4">Ec32 / CCAP1310/4</strain>
    </source>
</reference>
<feature type="compositionally biased region" description="Polar residues" evidence="2">
    <location>
        <begin position="268"/>
        <end position="279"/>
    </location>
</feature>
<feature type="region of interest" description="Disordered" evidence="2">
    <location>
        <begin position="252"/>
        <end position="279"/>
    </location>
</feature>
<keyword evidence="4" id="KW-1185">Reference proteome</keyword>
<dbReference type="InParanoid" id="D8LIF6"/>
<evidence type="ECO:0000313" key="4">
    <source>
        <dbReference type="Proteomes" id="UP000002630"/>
    </source>
</evidence>
<evidence type="ECO:0000256" key="1">
    <source>
        <dbReference type="SAM" id="Coils"/>
    </source>
</evidence>
<name>D8LIF6_ECTSI</name>
<dbReference type="Gene3D" id="1.20.5.170">
    <property type="match status" value="1"/>
</dbReference>
<dbReference type="AlphaFoldDB" id="D8LIF6"/>
<proteinExistence type="predicted"/>
<feature type="compositionally biased region" description="Basic and acidic residues" evidence="2">
    <location>
        <begin position="16"/>
        <end position="28"/>
    </location>
</feature>
<dbReference type="Proteomes" id="UP000002630">
    <property type="component" value="Unassembled WGS sequence"/>
</dbReference>
<accession>D8LIF6</accession>
<evidence type="ECO:0000313" key="3">
    <source>
        <dbReference type="EMBL" id="CBN79995.1"/>
    </source>
</evidence>
<feature type="coiled-coil region" evidence="1">
    <location>
        <begin position="122"/>
        <end position="149"/>
    </location>
</feature>
<sequence length="279" mass="31050">MDALEADTKAQAEELKELREERRERDASLAEGQSRTQHLAGALRELELESAALNSREREAVSRAEGLEQELHHLESKVSELSLRCEELQKHVVVLKSGEEVQGSRRKAAEAFALAERQDQLLEDTSARLGHLKAESKLLQEELAKTRKSSETAKNILEPVLQGARSQLGLESGGSCDRHPTTMAAATRKQRRQQAHSFNSECGSQEDFEVENGAGQRQARLDEEGEDEVELEDLAREVADVLLHVLVGTEVGHGMGENKEPEGRNGRTRWTATRFQDVS</sequence>
<keyword evidence="1" id="KW-0175">Coiled coil</keyword>
<gene>
    <name evidence="3" type="ORF">Esi_0022_0085</name>
</gene>